<dbReference type="KEGG" id="sesp:BN6_36070"/>
<dbReference type="Proteomes" id="UP000006281">
    <property type="component" value="Chromosome"/>
</dbReference>
<dbReference type="PANTHER" id="PTHR33392">
    <property type="entry name" value="POLYISOPRENYL-TEICHOIC ACID--PEPTIDOGLYCAN TEICHOIC ACID TRANSFERASE TAGU"/>
    <property type="match status" value="1"/>
</dbReference>
<proteinExistence type="inferred from homology"/>
<gene>
    <name evidence="5" type="ordered locus">BN6_36070</name>
</gene>
<feature type="compositionally biased region" description="Polar residues" evidence="2">
    <location>
        <begin position="323"/>
        <end position="340"/>
    </location>
</feature>
<dbReference type="STRING" id="1179773.BN6_36070"/>
<dbReference type="PANTHER" id="PTHR33392:SF6">
    <property type="entry name" value="POLYISOPRENYL-TEICHOIC ACID--PEPTIDOGLYCAN TEICHOIC ACID TRANSFERASE TAGU"/>
    <property type="match status" value="1"/>
</dbReference>
<feature type="transmembrane region" description="Helical" evidence="3">
    <location>
        <begin position="40"/>
        <end position="61"/>
    </location>
</feature>
<evidence type="ECO:0000259" key="4">
    <source>
        <dbReference type="Pfam" id="PF03816"/>
    </source>
</evidence>
<evidence type="ECO:0000313" key="5">
    <source>
        <dbReference type="EMBL" id="CCH30902.1"/>
    </source>
</evidence>
<accession>K0K019</accession>
<dbReference type="AlphaFoldDB" id="K0K019"/>
<dbReference type="Gene3D" id="3.40.630.190">
    <property type="entry name" value="LCP protein"/>
    <property type="match status" value="1"/>
</dbReference>
<dbReference type="InterPro" id="IPR004474">
    <property type="entry name" value="LytR_CpsA_psr"/>
</dbReference>
<evidence type="ECO:0000256" key="1">
    <source>
        <dbReference type="ARBA" id="ARBA00006068"/>
    </source>
</evidence>
<dbReference type="Pfam" id="PF03816">
    <property type="entry name" value="LytR_cpsA_psr"/>
    <property type="match status" value="1"/>
</dbReference>
<dbReference type="eggNOG" id="COG1316">
    <property type="taxonomic scope" value="Bacteria"/>
</dbReference>
<dbReference type="PATRIC" id="fig|1179773.3.peg.3605"/>
<keyword evidence="3" id="KW-0472">Membrane</keyword>
<keyword evidence="3" id="KW-1133">Transmembrane helix</keyword>
<keyword evidence="3" id="KW-0812">Transmembrane</keyword>
<dbReference type="OrthoDB" id="9782542at2"/>
<organism evidence="5 6">
    <name type="scientific">Saccharothrix espanaensis (strain ATCC 51144 / DSM 44229 / JCM 9112 / NBRC 15066 / NRRL 15764)</name>
    <dbReference type="NCBI Taxonomy" id="1179773"/>
    <lineage>
        <taxon>Bacteria</taxon>
        <taxon>Bacillati</taxon>
        <taxon>Actinomycetota</taxon>
        <taxon>Actinomycetes</taxon>
        <taxon>Pseudonocardiales</taxon>
        <taxon>Pseudonocardiaceae</taxon>
        <taxon>Saccharothrix</taxon>
    </lineage>
</organism>
<keyword evidence="6" id="KW-1185">Reference proteome</keyword>
<reference evidence="5 6" key="1">
    <citation type="journal article" date="2012" name="BMC Genomics">
        <title>Complete genome sequence of Saccharothrix espanaensis DSM 44229T and comparison to the other completely sequenced Pseudonocardiaceae.</title>
        <authorList>
            <person name="Strobel T."/>
            <person name="Al-Dilaimi A."/>
            <person name="Blom J."/>
            <person name="Gessner A."/>
            <person name="Kalinowski J."/>
            <person name="Luzhetska M."/>
            <person name="Puhler A."/>
            <person name="Szczepanowski R."/>
            <person name="Bechthold A."/>
            <person name="Ruckert C."/>
        </authorList>
    </citation>
    <scope>NUCLEOTIDE SEQUENCE [LARGE SCALE GENOMIC DNA]</scope>
    <source>
        <strain evidence="6">ATCC 51144 / DSM 44229 / JCM 9112 / NBRC 15066 / NRRL 15764</strain>
    </source>
</reference>
<protein>
    <recommendedName>
        <fullName evidence="4">Cell envelope-related transcriptional attenuator domain-containing protein</fullName>
    </recommendedName>
</protein>
<dbReference type="EMBL" id="HE804045">
    <property type="protein sequence ID" value="CCH30902.1"/>
    <property type="molecule type" value="Genomic_DNA"/>
</dbReference>
<feature type="domain" description="Cell envelope-related transcriptional attenuator" evidence="4">
    <location>
        <begin position="90"/>
        <end position="242"/>
    </location>
</feature>
<dbReference type="RefSeq" id="WP_015101014.1">
    <property type="nucleotide sequence ID" value="NC_019673.1"/>
</dbReference>
<dbReference type="InterPro" id="IPR050922">
    <property type="entry name" value="LytR/CpsA/Psr_CW_biosynth"/>
</dbReference>
<sequence length="349" mass="35778">MTGQEELIREAVAAEAAQAVDSRDVLAALHRGRARRRRPWGVIAAATVATAAVAVVVPLTISRSAAPTDPAAPPVAARNVLLVGLDEGPRTDSVVLAHVTAGAVSAVSLPRDAWVDVPGGGKSKLNLVYAKAYEAATGDRARAGAEALAGTVGQLTGVRVDHYAVVEMAALGRLVDAVGGVEVCLKAPAKDALSGVDLPAGRQKLGGDDAIAFVRQRRDVPDGDLTRVVRQQVVLRALAGKYLSPDVMGDPARLSALIGVVTAQTRGDEGWNVLELANRLTPGTPVRTATIPVGGSVDQPDAGQVLLVDPAAVRAFVADFTAETPSTGTRSTETPSTGTPQEPGDGCVD</sequence>
<dbReference type="HOGENOM" id="CLU_016455_4_0_11"/>
<dbReference type="NCBIfam" id="TIGR00350">
    <property type="entry name" value="lytR_cpsA_psr"/>
    <property type="match status" value="1"/>
</dbReference>
<feature type="region of interest" description="Disordered" evidence="2">
    <location>
        <begin position="322"/>
        <end position="349"/>
    </location>
</feature>
<evidence type="ECO:0000256" key="3">
    <source>
        <dbReference type="SAM" id="Phobius"/>
    </source>
</evidence>
<dbReference type="BioCyc" id="SESP1179773:BN6_RS17475-MONOMER"/>
<comment type="similarity">
    <text evidence="1">Belongs to the LytR/CpsA/Psr (LCP) family.</text>
</comment>
<name>K0K019_SACES</name>
<evidence type="ECO:0000256" key="2">
    <source>
        <dbReference type="SAM" id="MobiDB-lite"/>
    </source>
</evidence>
<evidence type="ECO:0000313" key="6">
    <source>
        <dbReference type="Proteomes" id="UP000006281"/>
    </source>
</evidence>